<evidence type="ECO:0000313" key="2">
    <source>
        <dbReference type="Proteomes" id="UP000324222"/>
    </source>
</evidence>
<gene>
    <name evidence="1" type="ORF">E2C01_044640</name>
</gene>
<comment type="caution">
    <text evidence="1">The sequence shown here is derived from an EMBL/GenBank/DDBJ whole genome shotgun (WGS) entry which is preliminary data.</text>
</comment>
<dbReference type="AlphaFoldDB" id="A0A5B7FYX2"/>
<evidence type="ECO:0000313" key="1">
    <source>
        <dbReference type="EMBL" id="MPC50806.1"/>
    </source>
</evidence>
<organism evidence="1 2">
    <name type="scientific">Portunus trituberculatus</name>
    <name type="common">Swimming crab</name>
    <name type="synonym">Neptunus trituberculatus</name>
    <dbReference type="NCBI Taxonomy" id="210409"/>
    <lineage>
        <taxon>Eukaryota</taxon>
        <taxon>Metazoa</taxon>
        <taxon>Ecdysozoa</taxon>
        <taxon>Arthropoda</taxon>
        <taxon>Crustacea</taxon>
        <taxon>Multicrustacea</taxon>
        <taxon>Malacostraca</taxon>
        <taxon>Eumalacostraca</taxon>
        <taxon>Eucarida</taxon>
        <taxon>Decapoda</taxon>
        <taxon>Pleocyemata</taxon>
        <taxon>Brachyura</taxon>
        <taxon>Eubrachyura</taxon>
        <taxon>Portunoidea</taxon>
        <taxon>Portunidae</taxon>
        <taxon>Portuninae</taxon>
        <taxon>Portunus</taxon>
    </lineage>
</organism>
<name>A0A5B7FYX2_PORTR</name>
<sequence>MNKKIRPGTEGVKTANTSLITSYRFEYDNPFPWLTLSDLQGD</sequence>
<protein>
    <submittedName>
        <fullName evidence="1">Uncharacterized protein</fullName>
    </submittedName>
</protein>
<keyword evidence="2" id="KW-1185">Reference proteome</keyword>
<dbReference type="EMBL" id="VSRR010009751">
    <property type="protein sequence ID" value="MPC50806.1"/>
    <property type="molecule type" value="Genomic_DNA"/>
</dbReference>
<accession>A0A5B7FYX2</accession>
<proteinExistence type="predicted"/>
<dbReference type="Proteomes" id="UP000324222">
    <property type="component" value="Unassembled WGS sequence"/>
</dbReference>
<reference evidence="1 2" key="1">
    <citation type="submission" date="2019-05" db="EMBL/GenBank/DDBJ databases">
        <title>Another draft genome of Portunus trituberculatus and its Hox gene families provides insights of decapod evolution.</title>
        <authorList>
            <person name="Jeong J.-H."/>
            <person name="Song I."/>
            <person name="Kim S."/>
            <person name="Choi T."/>
            <person name="Kim D."/>
            <person name="Ryu S."/>
            <person name="Kim W."/>
        </authorList>
    </citation>
    <scope>NUCLEOTIDE SEQUENCE [LARGE SCALE GENOMIC DNA]</scope>
    <source>
        <tissue evidence="1">Muscle</tissue>
    </source>
</reference>